<sequence length="41" mass="4529">QGEQAFDCEAFVDKERWRKSGGCAAKDRVLTRGDLALCLKG</sequence>
<name>T0ZGS2_9ZZZZ</name>
<proteinExistence type="predicted"/>
<accession>T0ZGS2</accession>
<comment type="caution">
    <text evidence="1">The sequence shown here is derived from an EMBL/GenBank/DDBJ whole genome shotgun (WGS) entry which is preliminary data.</text>
</comment>
<dbReference type="EMBL" id="AUZY01009080">
    <property type="protein sequence ID" value="EQD43537.1"/>
    <property type="molecule type" value="Genomic_DNA"/>
</dbReference>
<dbReference type="AlphaFoldDB" id="T0ZGS2"/>
<reference evidence="1" key="1">
    <citation type="submission" date="2013-08" db="EMBL/GenBank/DDBJ databases">
        <authorList>
            <person name="Mendez C."/>
            <person name="Richter M."/>
            <person name="Ferrer M."/>
            <person name="Sanchez J."/>
        </authorList>
    </citation>
    <scope>NUCLEOTIDE SEQUENCE</scope>
</reference>
<evidence type="ECO:0000313" key="1">
    <source>
        <dbReference type="EMBL" id="EQD43537.1"/>
    </source>
</evidence>
<gene>
    <name evidence="1" type="ORF">B1B_13772</name>
</gene>
<feature type="non-terminal residue" evidence="1">
    <location>
        <position position="1"/>
    </location>
</feature>
<reference evidence="1" key="2">
    <citation type="journal article" date="2014" name="ISME J.">
        <title>Microbial stratification in low pH oxic and suboxic macroscopic growths along an acid mine drainage.</title>
        <authorList>
            <person name="Mendez-Garcia C."/>
            <person name="Mesa V."/>
            <person name="Sprenger R.R."/>
            <person name="Richter M."/>
            <person name="Diez M.S."/>
            <person name="Solano J."/>
            <person name="Bargiela R."/>
            <person name="Golyshina O.V."/>
            <person name="Manteca A."/>
            <person name="Ramos J.L."/>
            <person name="Gallego J.R."/>
            <person name="Llorente I."/>
            <person name="Martins Dos Santos V.A."/>
            <person name="Jensen O.N."/>
            <person name="Pelaez A.I."/>
            <person name="Sanchez J."/>
            <person name="Ferrer M."/>
        </authorList>
    </citation>
    <scope>NUCLEOTIDE SEQUENCE</scope>
</reference>
<organism evidence="1">
    <name type="scientific">mine drainage metagenome</name>
    <dbReference type="NCBI Taxonomy" id="410659"/>
    <lineage>
        <taxon>unclassified sequences</taxon>
        <taxon>metagenomes</taxon>
        <taxon>ecological metagenomes</taxon>
    </lineage>
</organism>
<protein>
    <submittedName>
        <fullName evidence="1">Uncharacterized protein</fullName>
    </submittedName>
</protein>